<dbReference type="PANTHER" id="PTHR33974">
    <property type="entry name" value="VASCULAR-RELATED UNKNOWN PROTEIN 1-RELATED"/>
    <property type="match status" value="1"/>
</dbReference>
<dbReference type="InterPro" id="IPR039280">
    <property type="entry name" value="VUP"/>
</dbReference>
<dbReference type="Proteomes" id="UP001141806">
    <property type="component" value="Unassembled WGS sequence"/>
</dbReference>
<dbReference type="PANTHER" id="PTHR33974:SF2">
    <property type="entry name" value="VASCULAR-RELATED UNKNOWN PROTEIN 1"/>
    <property type="match status" value="1"/>
</dbReference>
<keyword evidence="2" id="KW-1185">Reference proteome</keyword>
<name>A0A9Q0L0V1_9MAGN</name>
<dbReference type="AlphaFoldDB" id="A0A9Q0L0V1"/>
<dbReference type="EMBL" id="JAMYWD010000001">
    <property type="protein sequence ID" value="KAJ4980246.1"/>
    <property type="molecule type" value="Genomic_DNA"/>
</dbReference>
<reference evidence="1" key="1">
    <citation type="journal article" date="2023" name="Plant J.">
        <title>The genome of the king protea, Protea cynaroides.</title>
        <authorList>
            <person name="Chang J."/>
            <person name="Duong T.A."/>
            <person name="Schoeman C."/>
            <person name="Ma X."/>
            <person name="Roodt D."/>
            <person name="Barker N."/>
            <person name="Li Z."/>
            <person name="Van de Peer Y."/>
            <person name="Mizrachi E."/>
        </authorList>
    </citation>
    <scope>NUCLEOTIDE SEQUENCE</scope>
    <source>
        <tissue evidence="1">Young leaves</tissue>
    </source>
</reference>
<sequence>MEGSMMSSINKAMSSKERIDCPEESGWTEYFEDFVNDNRENSSCSSDFEASSLVSDAASRSVWKFDHQQQVIGYSSMMGPEKSFKKLNFIKKKRPRKVLDEDDLEDTASSPCNSPKVSELSQYHMNRRKREDGIESFQETGSQQIHERNQLGFIGTETFCTELKKRGLCLAPMSLLMNHLG</sequence>
<evidence type="ECO:0000313" key="2">
    <source>
        <dbReference type="Proteomes" id="UP001141806"/>
    </source>
</evidence>
<organism evidence="1 2">
    <name type="scientific">Protea cynaroides</name>
    <dbReference type="NCBI Taxonomy" id="273540"/>
    <lineage>
        <taxon>Eukaryota</taxon>
        <taxon>Viridiplantae</taxon>
        <taxon>Streptophyta</taxon>
        <taxon>Embryophyta</taxon>
        <taxon>Tracheophyta</taxon>
        <taxon>Spermatophyta</taxon>
        <taxon>Magnoliopsida</taxon>
        <taxon>Proteales</taxon>
        <taxon>Proteaceae</taxon>
        <taxon>Protea</taxon>
    </lineage>
</organism>
<evidence type="ECO:0000313" key="1">
    <source>
        <dbReference type="EMBL" id="KAJ4980246.1"/>
    </source>
</evidence>
<proteinExistence type="predicted"/>
<accession>A0A9Q0L0V1</accession>
<comment type="caution">
    <text evidence="1">The sequence shown here is derived from an EMBL/GenBank/DDBJ whole genome shotgun (WGS) entry which is preliminary data.</text>
</comment>
<dbReference type="GO" id="GO:0010089">
    <property type="term" value="P:xylem development"/>
    <property type="evidence" value="ECO:0007669"/>
    <property type="project" value="InterPro"/>
</dbReference>
<gene>
    <name evidence="1" type="ORF">NE237_031083</name>
</gene>
<protein>
    <submittedName>
        <fullName evidence="1">Uncharacterized protein</fullName>
    </submittedName>
</protein>
<dbReference type="OrthoDB" id="779856at2759"/>